<accession>A0A915PIG2</accession>
<feature type="domain" description="UBC core" evidence="1">
    <location>
        <begin position="4"/>
        <end position="205"/>
    </location>
</feature>
<evidence type="ECO:0000313" key="2">
    <source>
        <dbReference type="Proteomes" id="UP000887581"/>
    </source>
</evidence>
<dbReference type="InterPro" id="IPR016135">
    <property type="entry name" value="UBQ-conjugating_enzyme/RWD"/>
</dbReference>
<dbReference type="SUPFAM" id="SSF54495">
    <property type="entry name" value="UBC-like"/>
    <property type="match status" value="1"/>
</dbReference>
<proteinExistence type="predicted"/>
<reference evidence="3" key="1">
    <citation type="submission" date="2022-11" db="UniProtKB">
        <authorList>
            <consortium name="WormBaseParasite"/>
        </authorList>
    </citation>
    <scope>IDENTIFICATION</scope>
</reference>
<dbReference type="PANTHER" id="PTHR24067">
    <property type="entry name" value="UBIQUITIN-CONJUGATING ENZYME E2"/>
    <property type="match status" value="1"/>
</dbReference>
<dbReference type="SMART" id="SM00212">
    <property type="entry name" value="UBCc"/>
    <property type="match status" value="1"/>
</dbReference>
<dbReference type="GO" id="GO:0032446">
    <property type="term" value="P:protein modification by small protein conjugation"/>
    <property type="evidence" value="ECO:0007669"/>
    <property type="project" value="UniProtKB-ARBA"/>
</dbReference>
<dbReference type="AlphaFoldDB" id="A0A915PIG2"/>
<dbReference type="WBParaSite" id="sdigi.contig18.g1672.t1">
    <property type="protein sequence ID" value="sdigi.contig18.g1672.t1"/>
    <property type="gene ID" value="sdigi.contig18.g1672"/>
</dbReference>
<evidence type="ECO:0000313" key="3">
    <source>
        <dbReference type="WBParaSite" id="sdigi.contig18.g1672.t1"/>
    </source>
</evidence>
<dbReference type="PROSITE" id="PS50127">
    <property type="entry name" value="UBC_2"/>
    <property type="match status" value="1"/>
</dbReference>
<sequence length="244" mass="28113">MDSSCQKRLTKEYQQLTLEPPAGVHVKDESTHDLRLWTVHVDGAPNTLYAVIPGHYKANLLAMYKSYESFSKEEMFFILGPSNIKILPFIIEYFLLRQNITLIHKFRFPDEYPFSSPEVIFIGDNIPVHPHVYSNGHICLSILSDDWTPALSVQAICLSVLSMLSSCKEKKRPPDNAVYVRTCSKSPNNTRWWFHGKFLVVKQCQFSFMPASFFAANFTFIAFHRLCKEVCDIILHHTVFFGLL</sequence>
<name>A0A915PIG2_9BILA</name>
<protein>
    <submittedName>
        <fullName evidence="3">UBC core domain-containing protein</fullName>
    </submittedName>
</protein>
<dbReference type="Pfam" id="PF00179">
    <property type="entry name" value="UQ_con"/>
    <property type="match status" value="1"/>
</dbReference>
<dbReference type="Proteomes" id="UP000887581">
    <property type="component" value="Unplaced"/>
</dbReference>
<dbReference type="InterPro" id="IPR050113">
    <property type="entry name" value="Ub_conjugating_enzyme"/>
</dbReference>
<dbReference type="InterPro" id="IPR000608">
    <property type="entry name" value="UBC"/>
</dbReference>
<dbReference type="CDD" id="cd23808">
    <property type="entry name" value="UBCc_UBE2W"/>
    <property type="match status" value="1"/>
</dbReference>
<organism evidence="2 3">
    <name type="scientific">Setaria digitata</name>
    <dbReference type="NCBI Taxonomy" id="48799"/>
    <lineage>
        <taxon>Eukaryota</taxon>
        <taxon>Metazoa</taxon>
        <taxon>Ecdysozoa</taxon>
        <taxon>Nematoda</taxon>
        <taxon>Chromadorea</taxon>
        <taxon>Rhabditida</taxon>
        <taxon>Spirurina</taxon>
        <taxon>Spiruromorpha</taxon>
        <taxon>Filarioidea</taxon>
        <taxon>Setariidae</taxon>
        <taxon>Setaria</taxon>
    </lineage>
</organism>
<dbReference type="Gene3D" id="3.10.110.10">
    <property type="entry name" value="Ubiquitin Conjugating Enzyme"/>
    <property type="match status" value="1"/>
</dbReference>
<keyword evidence="2" id="KW-1185">Reference proteome</keyword>
<evidence type="ECO:0000259" key="1">
    <source>
        <dbReference type="PROSITE" id="PS50127"/>
    </source>
</evidence>